<evidence type="ECO:0000259" key="5">
    <source>
        <dbReference type="PROSITE" id="PS51182"/>
    </source>
</evidence>
<dbReference type="Gene3D" id="1.20.58.2220">
    <property type="entry name" value="Formin, FH2 domain"/>
    <property type="match status" value="1"/>
</dbReference>
<dbReference type="InterPro" id="IPR014020">
    <property type="entry name" value="Tensin_C2-dom"/>
</dbReference>
<evidence type="ECO:0000313" key="7">
    <source>
        <dbReference type="EnsemblPlants" id="cds.evm.model.09.1311"/>
    </source>
</evidence>
<dbReference type="SMART" id="SM01326">
    <property type="entry name" value="PTEN_C2"/>
    <property type="match status" value="1"/>
</dbReference>
<keyword evidence="2" id="KW-0378">Hydrolase</keyword>
<feature type="region of interest" description="Disordered" evidence="4">
    <location>
        <begin position="408"/>
        <end position="431"/>
    </location>
</feature>
<sequence length="885" mass="100015">MTLLSRFFYKRPPDGLLEFIDRVYVFDSCFSTEVLTEELYQIYLHEIINELHEEFPDSSFLAFNFRDGEKRSQFAKILCEYDVTVMDYPRQYEGCPLLPLALIQHFLRVCDNWLSLGNEQNIILVHCERGGWPLLAFLLASFLIFKKINSGERKTLQIVHREAPKGFLQLLSPLNPLPSQLRYLQYVTRRNITSEWPPPERALSLDCIILRAIPSFDSQNGCRPIIRIFGRNLLSKGGVTTQMLFSMSKKKTLRHYCQVDCDVIKIDIQCLVQGDVVMECVHLDLDSEREVMMFRIMFNTAFIRSNILMLNSDNLDILWNSKERYPKGFRAEVLFGDVENISSPRAPTVILNGEEKGGLPIEAFSRVQELFNGVEWVDGNDDAALWLLKQLSIMSDAKDFSKFQNKTSLYSSPGDSEEENNASSTADSTDETFDIVSKTSMDSAKPLILDAVDSIPSSFDQVMVESRQSSFPSEGTQSPFPSHSHPQQQPLSPTAPEIDISELETLFSAASVTDGASNKGGIRRGPNINKPEKVQLVDLRRAYNCEIMLSKIKIPLPEMINAVLALDSSTLDIDQVENLIKFCPTKDEMEILKNYTGEKEKLGRCEQFFSELMKVPRVESKLRVFAFKITFSSQVTDLKNNLNTINNATREVKESGKLRQIMQTILTLGNALNQGTARGSAIGFKLDSLLKLSDTRARNNKMTLMHYLCKLLAEKMPELLDFDKDLMHLEGASKIQLKALAEEMQAVSKGLEKVELELAASESDGSISLGFQTVLKGFLETAEAEVRSLISLYSEVGRNADSLSQYFGEDPARCPFEQVTQILAVFVKMFNKSRDENVKLADAEKKKQEKEAMKERSMALASAKKDQEKHSSISEAILGKTKIKE</sequence>
<name>A0A803QE17_CANSA</name>
<dbReference type="PANTHER" id="PTHR45733:SF17">
    <property type="entry name" value="FORMIN-LIKE PROTEIN 14"/>
    <property type="match status" value="1"/>
</dbReference>
<evidence type="ECO:0000256" key="3">
    <source>
        <dbReference type="RuleBase" id="RU361260"/>
    </source>
</evidence>
<keyword evidence="8" id="KW-1185">Reference proteome</keyword>
<reference evidence="7" key="2">
    <citation type="submission" date="2021-03" db="UniProtKB">
        <authorList>
            <consortium name="EnsemblPlants"/>
        </authorList>
    </citation>
    <scope>IDENTIFICATION</scope>
</reference>
<dbReference type="SMART" id="SM00498">
    <property type="entry name" value="FH2"/>
    <property type="match status" value="1"/>
</dbReference>
<feature type="domain" description="FH2" evidence="6">
    <location>
        <begin position="456"/>
        <end position="856"/>
    </location>
</feature>
<dbReference type="InterPro" id="IPR051144">
    <property type="entry name" value="Formin_homology_domain"/>
</dbReference>
<protein>
    <recommendedName>
        <fullName evidence="3">Formin-like protein</fullName>
    </recommendedName>
</protein>
<evidence type="ECO:0000313" key="8">
    <source>
        <dbReference type="Proteomes" id="UP000596661"/>
    </source>
</evidence>
<proteinExistence type="inferred from homology"/>
<dbReference type="SUPFAM" id="SSF101447">
    <property type="entry name" value="Formin homology 2 domain (FH2 domain)"/>
    <property type="match status" value="1"/>
</dbReference>
<comment type="similarity">
    <text evidence="1">Belongs to the formin-like family. Class-II subfamily.</text>
</comment>
<dbReference type="PROSITE" id="PS51182">
    <property type="entry name" value="C2_TENSIN"/>
    <property type="match status" value="1"/>
</dbReference>
<keyword evidence="2" id="KW-0904">Protein phosphatase</keyword>
<dbReference type="OMA" id="CEVIKID"/>
<dbReference type="SUPFAM" id="SSF52799">
    <property type="entry name" value="(Phosphotyrosine protein) phosphatases II"/>
    <property type="match status" value="1"/>
</dbReference>
<accession>A0A803QE17</accession>
<dbReference type="Proteomes" id="UP000596661">
    <property type="component" value="Chromosome 9"/>
</dbReference>
<feature type="region of interest" description="Disordered" evidence="4">
    <location>
        <begin position="463"/>
        <end position="494"/>
    </location>
</feature>
<dbReference type="Pfam" id="PF10409">
    <property type="entry name" value="PTEN_C2"/>
    <property type="match status" value="1"/>
</dbReference>
<feature type="compositionally biased region" description="Low complexity" evidence="4">
    <location>
        <begin position="477"/>
        <end position="492"/>
    </location>
</feature>
<feature type="compositionally biased region" description="Basic and acidic residues" evidence="4">
    <location>
        <begin position="841"/>
        <end position="872"/>
    </location>
</feature>
<evidence type="ECO:0000256" key="4">
    <source>
        <dbReference type="SAM" id="MobiDB-lite"/>
    </source>
</evidence>
<feature type="compositionally biased region" description="Polar residues" evidence="4">
    <location>
        <begin position="463"/>
        <end position="476"/>
    </location>
</feature>
<dbReference type="Gramene" id="evm.model.09.1311">
    <property type="protein sequence ID" value="cds.evm.model.09.1311"/>
    <property type="gene ID" value="evm.TU.09.1311"/>
</dbReference>
<dbReference type="InterPro" id="IPR029021">
    <property type="entry name" value="Prot-tyrosine_phosphatase-like"/>
</dbReference>
<dbReference type="InterPro" id="IPR035892">
    <property type="entry name" value="C2_domain_sf"/>
</dbReference>
<reference evidence="7" key="1">
    <citation type="submission" date="2018-11" db="EMBL/GenBank/DDBJ databases">
        <authorList>
            <person name="Grassa J C."/>
        </authorList>
    </citation>
    <scope>NUCLEOTIDE SEQUENCE [LARGE SCALE GENOMIC DNA]</scope>
</reference>
<evidence type="ECO:0000256" key="2">
    <source>
        <dbReference type="ARBA" id="ARBA00022912"/>
    </source>
</evidence>
<dbReference type="InterPro" id="IPR042201">
    <property type="entry name" value="FH2_Formin_sf"/>
</dbReference>
<dbReference type="Gene3D" id="2.60.40.1110">
    <property type="match status" value="1"/>
</dbReference>
<dbReference type="Pfam" id="PF02181">
    <property type="entry name" value="FH2"/>
    <property type="match status" value="1"/>
</dbReference>
<dbReference type="GO" id="GO:0004721">
    <property type="term" value="F:phosphoprotein phosphatase activity"/>
    <property type="evidence" value="ECO:0007669"/>
    <property type="project" value="UniProtKB-KW"/>
</dbReference>
<feature type="domain" description="C2 tensin-type" evidence="5">
    <location>
        <begin position="200"/>
        <end position="338"/>
    </location>
</feature>
<dbReference type="EMBL" id="UZAU01000766">
    <property type="status" value="NOT_ANNOTATED_CDS"/>
    <property type="molecule type" value="Genomic_DNA"/>
</dbReference>
<dbReference type="AlphaFoldDB" id="A0A803QE17"/>
<feature type="region of interest" description="Disordered" evidence="4">
    <location>
        <begin position="841"/>
        <end position="885"/>
    </location>
</feature>
<dbReference type="InterPro" id="IPR015425">
    <property type="entry name" value="FH2_Formin"/>
</dbReference>
<evidence type="ECO:0000256" key="1">
    <source>
        <dbReference type="ARBA" id="ARBA00006468"/>
    </source>
</evidence>
<dbReference type="EnsemblPlants" id="evm.model.09.1311">
    <property type="protein sequence ID" value="cds.evm.model.09.1311"/>
    <property type="gene ID" value="evm.TU.09.1311"/>
</dbReference>
<dbReference type="Gene3D" id="3.90.190.10">
    <property type="entry name" value="Protein tyrosine phosphatase superfamily"/>
    <property type="match status" value="1"/>
</dbReference>
<organism evidence="7 8">
    <name type="scientific">Cannabis sativa</name>
    <name type="common">Hemp</name>
    <name type="synonym">Marijuana</name>
    <dbReference type="NCBI Taxonomy" id="3483"/>
    <lineage>
        <taxon>Eukaryota</taxon>
        <taxon>Viridiplantae</taxon>
        <taxon>Streptophyta</taxon>
        <taxon>Embryophyta</taxon>
        <taxon>Tracheophyta</taxon>
        <taxon>Spermatophyta</taxon>
        <taxon>Magnoliopsida</taxon>
        <taxon>eudicotyledons</taxon>
        <taxon>Gunneridae</taxon>
        <taxon>Pentapetalae</taxon>
        <taxon>rosids</taxon>
        <taxon>fabids</taxon>
        <taxon>Rosales</taxon>
        <taxon>Cannabaceae</taxon>
        <taxon>Cannabis</taxon>
    </lineage>
</organism>
<dbReference type="PROSITE" id="PS51444">
    <property type="entry name" value="FH2"/>
    <property type="match status" value="1"/>
</dbReference>
<evidence type="ECO:0000259" key="6">
    <source>
        <dbReference type="PROSITE" id="PS51444"/>
    </source>
</evidence>
<dbReference type="PANTHER" id="PTHR45733">
    <property type="entry name" value="FORMIN-J"/>
    <property type="match status" value="1"/>
</dbReference>
<dbReference type="SUPFAM" id="SSF49562">
    <property type="entry name" value="C2 domain (Calcium/lipid-binding domain, CaLB)"/>
    <property type="match status" value="1"/>
</dbReference>